<organism evidence="3 4">
    <name type="scientific">Podospora pseudocomata</name>
    <dbReference type="NCBI Taxonomy" id="2093779"/>
    <lineage>
        <taxon>Eukaryota</taxon>
        <taxon>Fungi</taxon>
        <taxon>Dikarya</taxon>
        <taxon>Ascomycota</taxon>
        <taxon>Pezizomycotina</taxon>
        <taxon>Sordariomycetes</taxon>
        <taxon>Sordariomycetidae</taxon>
        <taxon>Sordariales</taxon>
        <taxon>Podosporaceae</taxon>
        <taxon>Podospora</taxon>
    </lineage>
</organism>
<feature type="compositionally biased region" description="Basic and acidic residues" evidence="1">
    <location>
        <begin position="152"/>
        <end position="166"/>
    </location>
</feature>
<name>A0ABR0GYY8_9PEZI</name>
<evidence type="ECO:0000313" key="3">
    <source>
        <dbReference type="EMBL" id="KAK4660847.1"/>
    </source>
</evidence>
<evidence type="ECO:0008006" key="5">
    <source>
        <dbReference type="Google" id="ProtNLM"/>
    </source>
</evidence>
<sequence>MHPAGVAILVIILLLIAAGVGWIVLSRIRAQRLGLPPPPLSSYIPFLGSSSSSSYGPTPAPGGIKGWFNDKLRQIKQARNTRTAAGAYEGSSSYNAGYSGGGGQGFRSLDDSAWDARVGDYNPYEEERELGLRPPPPGAATGGEGYQMNVPRDPEEQEERRGRSTQREPQPQLKPNPFGDDAEPSNISLRGVSPRPMAVDTSFAARKQQQGQQGRQQEDNSPTERRSIFRENM</sequence>
<evidence type="ECO:0000256" key="1">
    <source>
        <dbReference type="SAM" id="MobiDB-lite"/>
    </source>
</evidence>
<dbReference type="RefSeq" id="XP_062749817.1">
    <property type="nucleotide sequence ID" value="XM_062886686.1"/>
</dbReference>
<protein>
    <recommendedName>
        <fullName evidence="5">Acid phosphatase-like protein</fullName>
    </recommendedName>
</protein>
<feature type="region of interest" description="Disordered" evidence="1">
    <location>
        <begin position="125"/>
        <end position="233"/>
    </location>
</feature>
<keyword evidence="2" id="KW-0812">Transmembrane</keyword>
<comment type="caution">
    <text evidence="3">The sequence shown here is derived from an EMBL/GenBank/DDBJ whole genome shotgun (WGS) entry which is preliminary data.</text>
</comment>
<proteinExistence type="predicted"/>
<dbReference type="GeneID" id="87906593"/>
<reference evidence="3 4" key="1">
    <citation type="journal article" date="2023" name="bioRxiv">
        <title>High-quality genome assemblies of four members of thePodospora anserinaspecies complex.</title>
        <authorList>
            <person name="Ament-Velasquez S.L."/>
            <person name="Vogan A.A."/>
            <person name="Wallerman O."/>
            <person name="Hartmann F."/>
            <person name="Gautier V."/>
            <person name="Silar P."/>
            <person name="Giraud T."/>
            <person name="Johannesson H."/>
        </authorList>
    </citation>
    <scope>NUCLEOTIDE SEQUENCE [LARGE SCALE GENOMIC DNA]</scope>
    <source>
        <strain evidence="3 4">CBS 415.72m</strain>
    </source>
</reference>
<evidence type="ECO:0000313" key="4">
    <source>
        <dbReference type="Proteomes" id="UP001323405"/>
    </source>
</evidence>
<evidence type="ECO:0000256" key="2">
    <source>
        <dbReference type="SAM" id="Phobius"/>
    </source>
</evidence>
<gene>
    <name evidence="3" type="ORF">QC762_122680</name>
</gene>
<dbReference type="Proteomes" id="UP001323405">
    <property type="component" value="Unassembled WGS sequence"/>
</dbReference>
<keyword evidence="4" id="KW-1185">Reference proteome</keyword>
<accession>A0ABR0GYY8</accession>
<feature type="transmembrane region" description="Helical" evidence="2">
    <location>
        <begin position="6"/>
        <end position="25"/>
    </location>
</feature>
<keyword evidence="2" id="KW-1133">Transmembrane helix</keyword>
<feature type="compositionally biased region" description="Basic and acidic residues" evidence="1">
    <location>
        <begin position="216"/>
        <end position="233"/>
    </location>
</feature>
<keyword evidence="2" id="KW-0472">Membrane</keyword>
<dbReference type="EMBL" id="JAFFHA010000001">
    <property type="protein sequence ID" value="KAK4660847.1"/>
    <property type="molecule type" value="Genomic_DNA"/>
</dbReference>